<dbReference type="InterPro" id="IPR019145">
    <property type="entry name" value="Mediator_Med10"/>
</dbReference>
<dbReference type="Proteomes" id="UP000307440">
    <property type="component" value="Unassembled WGS sequence"/>
</dbReference>
<organism evidence="7 8">
    <name type="scientific">Coprinopsis marcescibilis</name>
    <name type="common">Agaric fungus</name>
    <name type="synonym">Psathyrella marcescibilis</name>
    <dbReference type="NCBI Taxonomy" id="230819"/>
    <lineage>
        <taxon>Eukaryota</taxon>
        <taxon>Fungi</taxon>
        <taxon>Dikarya</taxon>
        <taxon>Basidiomycota</taxon>
        <taxon>Agaricomycotina</taxon>
        <taxon>Agaricomycetes</taxon>
        <taxon>Agaricomycetidae</taxon>
        <taxon>Agaricales</taxon>
        <taxon>Agaricineae</taxon>
        <taxon>Psathyrellaceae</taxon>
        <taxon>Coprinopsis</taxon>
    </lineage>
</organism>
<keyword evidence="8" id="KW-1185">Reference proteome</keyword>
<protein>
    <recommendedName>
        <fullName evidence="6">Mediator of RNA polymerase II transcription subunit 10</fullName>
    </recommendedName>
    <alternativeName>
        <fullName evidence="6">Mediator complex subunit 10</fullName>
    </alternativeName>
</protein>
<dbReference type="GO" id="GO:0006357">
    <property type="term" value="P:regulation of transcription by RNA polymerase II"/>
    <property type="evidence" value="ECO:0007669"/>
    <property type="project" value="InterPro"/>
</dbReference>
<evidence type="ECO:0000313" key="7">
    <source>
        <dbReference type="EMBL" id="TFK29315.1"/>
    </source>
</evidence>
<dbReference type="GO" id="GO:0003712">
    <property type="term" value="F:transcription coregulator activity"/>
    <property type="evidence" value="ECO:0007669"/>
    <property type="project" value="InterPro"/>
</dbReference>
<evidence type="ECO:0000256" key="2">
    <source>
        <dbReference type="ARBA" id="ARBA00005389"/>
    </source>
</evidence>
<comment type="similarity">
    <text evidence="2 6">Belongs to the Mediator complex subunit 10 family.</text>
</comment>
<sequence length="147" mass="16402">MAAPDSPRSSESPPPIGPLGELEMQLLALGNELYNLGTTVVNDSSKDDKPKKVGMRVNEVINQLAAVDQMGQRIRTTIPQKVIQYIDNAKNPTQVTKEVIERAATDNQFLNGNIVALNSYRELLNEELCKQWPELETQLKRKEASEL</sequence>
<evidence type="ECO:0000256" key="4">
    <source>
        <dbReference type="ARBA" id="ARBA00023163"/>
    </source>
</evidence>
<reference evidence="7 8" key="1">
    <citation type="journal article" date="2019" name="Nat. Ecol. Evol.">
        <title>Megaphylogeny resolves global patterns of mushroom evolution.</title>
        <authorList>
            <person name="Varga T."/>
            <person name="Krizsan K."/>
            <person name="Foldi C."/>
            <person name="Dima B."/>
            <person name="Sanchez-Garcia M."/>
            <person name="Sanchez-Ramirez S."/>
            <person name="Szollosi G.J."/>
            <person name="Szarkandi J.G."/>
            <person name="Papp V."/>
            <person name="Albert L."/>
            <person name="Andreopoulos W."/>
            <person name="Angelini C."/>
            <person name="Antonin V."/>
            <person name="Barry K.W."/>
            <person name="Bougher N.L."/>
            <person name="Buchanan P."/>
            <person name="Buyck B."/>
            <person name="Bense V."/>
            <person name="Catcheside P."/>
            <person name="Chovatia M."/>
            <person name="Cooper J."/>
            <person name="Damon W."/>
            <person name="Desjardin D."/>
            <person name="Finy P."/>
            <person name="Geml J."/>
            <person name="Haridas S."/>
            <person name="Hughes K."/>
            <person name="Justo A."/>
            <person name="Karasinski D."/>
            <person name="Kautmanova I."/>
            <person name="Kiss B."/>
            <person name="Kocsube S."/>
            <person name="Kotiranta H."/>
            <person name="LaButti K.M."/>
            <person name="Lechner B.E."/>
            <person name="Liimatainen K."/>
            <person name="Lipzen A."/>
            <person name="Lukacs Z."/>
            <person name="Mihaltcheva S."/>
            <person name="Morgado L.N."/>
            <person name="Niskanen T."/>
            <person name="Noordeloos M.E."/>
            <person name="Ohm R.A."/>
            <person name="Ortiz-Santana B."/>
            <person name="Ovrebo C."/>
            <person name="Racz N."/>
            <person name="Riley R."/>
            <person name="Savchenko A."/>
            <person name="Shiryaev A."/>
            <person name="Soop K."/>
            <person name="Spirin V."/>
            <person name="Szebenyi C."/>
            <person name="Tomsovsky M."/>
            <person name="Tulloss R.E."/>
            <person name="Uehling J."/>
            <person name="Grigoriev I.V."/>
            <person name="Vagvolgyi C."/>
            <person name="Papp T."/>
            <person name="Martin F.M."/>
            <person name="Miettinen O."/>
            <person name="Hibbett D.S."/>
            <person name="Nagy L.G."/>
        </authorList>
    </citation>
    <scope>NUCLEOTIDE SEQUENCE [LARGE SCALE GENOMIC DNA]</scope>
    <source>
        <strain evidence="7 8">CBS 121175</strain>
    </source>
</reference>
<keyword evidence="4 6" id="KW-0804">Transcription</keyword>
<keyword evidence="6" id="KW-0010">Activator</keyword>
<evidence type="ECO:0000256" key="1">
    <source>
        <dbReference type="ARBA" id="ARBA00004123"/>
    </source>
</evidence>
<gene>
    <name evidence="6" type="primary">MED10</name>
    <name evidence="7" type="ORF">FA15DRAFT_677865</name>
</gene>
<evidence type="ECO:0000256" key="3">
    <source>
        <dbReference type="ARBA" id="ARBA00023015"/>
    </source>
</evidence>
<evidence type="ECO:0000256" key="6">
    <source>
        <dbReference type="RuleBase" id="RU364146"/>
    </source>
</evidence>
<dbReference type="Pfam" id="PF09748">
    <property type="entry name" value="Med10"/>
    <property type="match status" value="1"/>
</dbReference>
<keyword evidence="5 6" id="KW-0539">Nucleus</keyword>
<accession>A0A5C3L9C8</accession>
<comment type="subunit">
    <text evidence="6">Component of the Mediator complex.</text>
</comment>
<dbReference type="AlphaFoldDB" id="A0A5C3L9C8"/>
<name>A0A5C3L9C8_COPMA</name>
<dbReference type="GO" id="GO:0016592">
    <property type="term" value="C:mediator complex"/>
    <property type="evidence" value="ECO:0007669"/>
    <property type="project" value="InterPro"/>
</dbReference>
<dbReference type="EMBL" id="ML210150">
    <property type="protein sequence ID" value="TFK29315.1"/>
    <property type="molecule type" value="Genomic_DNA"/>
</dbReference>
<proteinExistence type="inferred from homology"/>
<comment type="subcellular location">
    <subcellularLocation>
        <location evidence="1 6">Nucleus</location>
    </subcellularLocation>
</comment>
<evidence type="ECO:0000313" key="8">
    <source>
        <dbReference type="Proteomes" id="UP000307440"/>
    </source>
</evidence>
<dbReference type="STRING" id="230819.A0A5C3L9C8"/>
<keyword evidence="3 6" id="KW-0805">Transcription regulation</keyword>
<evidence type="ECO:0000256" key="5">
    <source>
        <dbReference type="ARBA" id="ARBA00023242"/>
    </source>
</evidence>
<comment type="function">
    <text evidence="6">Component of the Mediator complex, a coactivator involved in the regulated transcription of nearly all RNA polymerase II-dependent genes. Mediator functions as a bridge to convey information from gene-specific regulatory proteins to the basal RNA polymerase II transcription machinery. Mediator is recruited to promoters by direct interactions with regulatory proteins and serves as a scaffold for the assembly of a functional preinitiation complex with RNA polymerase II and the general transcription factors.</text>
</comment>
<dbReference type="OrthoDB" id="337270at2759"/>